<dbReference type="EMBL" id="QXGA01001554">
    <property type="protein sequence ID" value="KAE9115960.1"/>
    <property type="molecule type" value="Genomic_DNA"/>
</dbReference>
<dbReference type="EMBL" id="QXGB01001593">
    <property type="protein sequence ID" value="KAE9188329.1"/>
    <property type="molecule type" value="Genomic_DNA"/>
</dbReference>
<evidence type="ECO:0000313" key="11">
    <source>
        <dbReference type="Proteomes" id="UP000429523"/>
    </source>
</evidence>
<comment type="caution">
    <text evidence="2">The sequence shown here is derived from an EMBL/GenBank/DDBJ whole genome shotgun (WGS) entry which is preliminary data.</text>
</comment>
<evidence type="ECO:0000313" key="9">
    <source>
        <dbReference type="EMBL" id="KAE9291094.1"/>
    </source>
</evidence>
<evidence type="ECO:0000313" key="10">
    <source>
        <dbReference type="EMBL" id="KAE9313821.1"/>
    </source>
</evidence>
<feature type="signal peptide" evidence="1">
    <location>
        <begin position="1"/>
        <end position="16"/>
    </location>
</feature>
<feature type="chain" id="PRO_5036163627" description="Secreted protein" evidence="1">
    <location>
        <begin position="17"/>
        <end position="85"/>
    </location>
</feature>
<evidence type="ECO:0000313" key="6">
    <source>
        <dbReference type="EMBL" id="KAE9188329.1"/>
    </source>
</evidence>
<dbReference type="Proteomes" id="UP000429523">
    <property type="component" value="Unassembled WGS sequence"/>
</dbReference>
<dbReference type="EMBL" id="QXGD01001736">
    <property type="protein sequence ID" value="KAE9200038.1"/>
    <property type="molecule type" value="Genomic_DNA"/>
</dbReference>
<dbReference type="EMBL" id="QXGC01001678">
    <property type="protein sequence ID" value="KAE9198123.1"/>
    <property type="molecule type" value="Genomic_DNA"/>
</dbReference>
<dbReference type="EMBL" id="QXFW01001570">
    <property type="protein sequence ID" value="KAE8988850.1"/>
    <property type="molecule type" value="Genomic_DNA"/>
</dbReference>
<dbReference type="Proteomes" id="UP000441208">
    <property type="component" value="Unassembled WGS sequence"/>
</dbReference>
<evidence type="ECO:0000313" key="2">
    <source>
        <dbReference type="EMBL" id="KAE8928043.1"/>
    </source>
</evidence>
<evidence type="ECO:0000313" key="16">
    <source>
        <dbReference type="Proteomes" id="UP000441208"/>
    </source>
</evidence>
<evidence type="ECO:0000313" key="8">
    <source>
        <dbReference type="EMBL" id="KAE9200038.1"/>
    </source>
</evidence>
<evidence type="ECO:0008006" key="20">
    <source>
        <dbReference type="Google" id="ProtNLM"/>
    </source>
</evidence>
<evidence type="ECO:0000313" key="4">
    <source>
        <dbReference type="EMBL" id="KAE9086230.1"/>
    </source>
</evidence>
<dbReference type="Proteomes" id="UP000460718">
    <property type="component" value="Unassembled WGS sequence"/>
</dbReference>
<dbReference type="Proteomes" id="UP000476176">
    <property type="component" value="Unassembled WGS sequence"/>
</dbReference>
<evidence type="ECO:0000313" key="15">
    <source>
        <dbReference type="Proteomes" id="UP000440732"/>
    </source>
</evidence>
<dbReference type="EMBL" id="QXGF01001748">
    <property type="protein sequence ID" value="KAE8928043.1"/>
    <property type="molecule type" value="Genomic_DNA"/>
</dbReference>
<evidence type="ECO:0000256" key="1">
    <source>
        <dbReference type="SAM" id="SignalP"/>
    </source>
</evidence>
<evidence type="ECO:0000313" key="14">
    <source>
        <dbReference type="Proteomes" id="UP000440367"/>
    </source>
</evidence>
<evidence type="ECO:0000313" key="17">
    <source>
        <dbReference type="Proteomes" id="UP000460718"/>
    </source>
</evidence>
<accession>A0A6A3E6I1</accession>
<sequence length="85" mass="9621">MKMCISCACFAAAVSARDILYTVYYNKTSFNCGTRTTGVDEFSKRKLSTLMYHLSLYFCLSNQIKCSLDNSGGNSNNLIFFGRKW</sequence>
<evidence type="ECO:0000313" key="7">
    <source>
        <dbReference type="EMBL" id="KAE9198123.1"/>
    </source>
</evidence>
<dbReference type="EMBL" id="QXFY01001596">
    <property type="protein sequence ID" value="KAE9313821.1"/>
    <property type="molecule type" value="Genomic_DNA"/>
</dbReference>
<keyword evidence="1" id="KW-0732">Signal</keyword>
<evidence type="ECO:0000313" key="5">
    <source>
        <dbReference type="EMBL" id="KAE9115960.1"/>
    </source>
</evidence>
<gene>
    <name evidence="9" type="ORF">PF001_g19315</name>
    <name evidence="8" type="ORF">PF002_g21961</name>
    <name evidence="7" type="ORF">PF004_g19638</name>
    <name evidence="6" type="ORF">PF005_g20102</name>
    <name evidence="5" type="ORF">PF006_g19155</name>
    <name evidence="4" type="ORF">PF007_g20857</name>
    <name evidence="10" type="ORF">PF008_g19638</name>
    <name evidence="2" type="ORF">PF009_g21802</name>
    <name evidence="3" type="ORF">PF011_g19014</name>
</gene>
<evidence type="ECO:0000313" key="12">
    <source>
        <dbReference type="Proteomes" id="UP000433483"/>
    </source>
</evidence>
<evidence type="ECO:0000313" key="13">
    <source>
        <dbReference type="Proteomes" id="UP000437068"/>
    </source>
</evidence>
<organism evidence="2 11">
    <name type="scientific">Phytophthora fragariae</name>
    <dbReference type="NCBI Taxonomy" id="53985"/>
    <lineage>
        <taxon>Eukaryota</taxon>
        <taxon>Sar</taxon>
        <taxon>Stramenopiles</taxon>
        <taxon>Oomycota</taxon>
        <taxon>Peronosporomycetes</taxon>
        <taxon>Peronosporales</taxon>
        <taxon>Peronosporaceae</taxon>
        <taxon>Phytophthora</taxon>
    </lineage>
</organism>
<name>A0A6A3E6I1_9STRA</name>
<keyword evidence="12" id="KW-1185">Reference proteome</keyword>
<proteinExistence type="predicted"/>
<dbReference type="EMBL" id="QXFZ01001706">
    <property type="protein sequence ID" value="KAE9086230.1"/>
    <property type="molecule type" value="Genomic_DNA"/>
</dbReference>
<dbReference type="Proteomes" id="UP000433483">
    <property type="component" value="Unassembled WGS sequence"/>
</dbReference>
<dbReference type="Proteomes" id="UP000437068">
    <property type="component" value="Unassembled WGS sequence"/>
</dbReference>
<dbReference type="Proteomes" id="UP000486351">
    <property type="component" value="Unassembled WGS sequence"/>
</dbReference>
<evidence type="ECO:0000313" key="18">
    <source>
        <dbReference type="Proteomes" id="UP000476176"/>
    </source>
</evidence>
<evidence type="ECO:0000313" key="3">
    <source>
        <dbReference type="EMBL" id="KAE8988850.1"/>
    </source>
</evidence>
<dbReference type="AlphaFoldDB" id="A0A6A3E6I1"/>
<dbReference type="Proteomes" id="UP000440367">
    <property type="component" value="Unassembled WGS sequence"/>
</dbReference>
<dbReference type="EMBL" id="QXGE01001555">
    <property type="protein sequence ID" value="KAE9291094.1"/>
    <property type="molecule type" value="Genomic_DNA"/>
</dbReference>
<protein>
    <recommendedName>
        <fullName evidence="20">Secreted protein</fullName>
    </recommendedName>
</protein>
<dbReference type="Proteomes" id="UP000440732">
    <property type="component" value="Unassembled WGS sequence"/>
</dbReference>
<reference evidence="11 12" key="1">
    <citation type="submission" date="2018-08" db="EMBL/GenBank/DDBJ databases">
        <title>Genomic investigation of the strawberry pathogen Phytophthora fragariae indicates pathogenicity is determined by transcriptional variation in three key races.</title>
        <authorList>
            <person name="Adams T.M."/>
            <person name="Armitage A.D."/>
            <person name="Sobczyk M.K."/>
            <person name="Bates H.J."/>
            <person name="Dunwell J.M."/>
            <person name="Nellist C.F."/>
            <person name="Harrison R.J."/>
        </authorList>
    </citation>
    <scope>NUCLEOTIDE SEQUENCE [LARGE SCALE GENOMIC DNA]</scope>
    <source>
        <strain evidence="9 13">A4</strain>
        <strain evidence="8 14">BC-1</strain>
        <strain evidence="7 18">BC-23</strain>
        <strain evidence="6 12">NOV-27</strain>
        <strain evidence="5 15">NOV-5</strain>
        <strain evidence="4 16">NOV-71</strain>
        <strain evidence="10 19">NOV-77</strain>
        <strain evidence="2 11">NOV-9</strain>
        <strain evidence="3 17">SCRP245</strain>
    </source>
</reference>
<evidence type="ECO:0000313" key="19">
    <source>
        <dbReference type="Proteomes" id="UP000486351"/>
    </source>
</evidence>